<dbReference type="PANTHER" id="PTHR23138">
    <property type="entry name" value="RAN BINDING PROTEIN"/>
    <property type="match status" value="1"/>
</dbReference>
<evidence type="ECO:0000256" key="5">
    <source>
        <dbReference type="SAM" id="MobiDB-lite"/>
    </source>
</evidence>
<keyword evidence="2" id="KW-0509">mRNA transport</keyword>
<evidence type="ECO:0000256" key="4">
    <source>
        <dbReference type="ARBA" id="ARBA00023132"/>
    </source>
</evidence>
<accession>A0A835D305</accession>
<keyword evidence="4" id="KW-0906">Nuclear pore complex</keyword>
<keyword evidence="3" id="KW-0811">Translocation</keyword>
<keyword evidence="4" id="KW-0653">Protein transport</keyword>
<reference evidence="7 8" key="1">
    <citation type="submission" date="2020-04" db="EMBL/GenBank/DDBJ databases">
        <title>Plant Genome Project.</title>
        <authorList>
            <person name="Zhang R.-G."/>
        </authorList>
    </citation>
    <scope>NUCLEOTIDE SEQUENCE [LARGE SCALE GENOMIC DNA]</scope>
    <source>
        <strain evidence="7">YNK0</strain>
        <tissue evidence="7">Leaf</tissue>
    </source>
</reference>
<evidence type="ECO:0000256" key="2">
    <source>
        <dbReference type="ARBA" id="ARBA00022816"/>
    </source>
</evidence>
<dbReference type="InterPro" id="IPR045255">
    <property type="entry name" value="RanBP1-like"/>
</dbReference>
<gene>
    <name evidence="7" type="ORF">HHK36_028841</name>
</gene>
<evidence type="ECO:0000313" key="7">
    <source>
        <dbReference type="EMBL" id="KAF8379406.1"/>
    </source>
</evidence>
<dbReference type="CDD" id="cd13170">
    <property type="entry name" value="RanBD_NUP50"/>
    <property type="match status" value="1"/>
</dbReference>
<dbReference type="AlphaFoldDB" id="A0A835D305"/>
<dbReference type="GO" id="GO:0005643">
    <property type="term" value="C:nuclear pore"/>
    <property type="evidence" value="ECO:0007669"/>
    <property type="project" value="UniProtKB-SubCell"/>
</dbReference>
<dbReference type="Pfam" id="PF00638">
    <property type="entry name" value="Ran_BP1"/>
    <property type="match status" value="1"/>
</dbReference>
<dbReference type="OrthoDB" id="185618at2759"/>
<keyword evidence="8" id="KW-1185">Reference proteome</keyword>
<evidence type="ECO:0000256" key="1">
    <source>
        <dbReference type="ARBA" id="ARBA00004567"/>
    </source>
</evidence>
<evidence type="ECO:0000259" key="6">
    <source>
        <dbReference type="PROSITE" id="PS50196"/>
    </source>
</evidence>
<name>A0A835D305_TETSI</name>
<dbReference type="GO" id="GO:0015031">
    <property type="term" value="P:protein transport"/>
    <property type="evidence" value="ECO:0007669"/>
    <property type="project" value="UniProtKB-KW"/>
</dbReference>
<feature type="domain" description="RanBD1" evidence="6">
    <location>
        <begin position="209"/>
        <end position="343"/>
    </location>
</feature>
<dbReference type="Proteomes" id="UP000655225">
    <property type="component" value="Unassembled WGS sequence"/>
</dbReference>
<comment type="caution">
    <text evidence="7">The sequence shown here is derived from an EMBL/GenBank/DDBJ whole genome shotgun (WGS) entry which is preliminary data.</text>
</comment>
<dbReference type="OMA" id="SWVQMQL"/>
<dbReference type="InterPro" id="IPR011993">
    <property type="entry name" value="PH-like_dom_sf"/>
</dbReference>
<dbReference type="GO" id="GO:0051028">
    <property type="term" value="P:mRNA transport"/>
    <property type="evidence" value="ECO:0007669"/>
    <property type="project" value="UniProtKB-KW"/>
</dbReference>
<dbReference type="PANTHER" id="PTHR23138:SF141">
    <property type="entry name" value="NUCLEAR PORE COMPLEX PROTEIN NUP50"/>
    <property type="match status" value="1"/>
</dbReference>
<sequence>MRGTKRFGQSNSNPNMNDSAFQSKRIMAGSPFDVHRAEPSRRHLMAEPPLDVHRAELSRQHVRALNTQFASWVQSQLQNHPDEIWEDGVQDYLAHASHIMEKFSDVVNWLKANAAKAESVPVSGSHTAEEKLVPEIMNKEIKLFQDKSVFVPAGSTASFASPCSSGLLSNKQTPFLFGGQSSVSLTQEASDDQDGGNDLEQPSSPSVKKTEEKGVIVVHEVKCKLYVKSSDPADKEAWKDKGTGQLSIKCKEGVSKATKESKPTIIVRNDVGKLLLNALLYPGIKTNLQKNSIVTIFHTSEDIGGNDGGSNDNVVARTYLIRTKTEEDRNKLAMTIQEYAPAA</sequence>
<organism evidence="7 8">
    <name type="scientific">Tetracentron sinense</name>
    <name type="common">Spur-leaf</name>
    <dbReference type="NCBI Taxonomy" id="13715"/>
    <lineage>
        <taxon>Eukaryota</taxon>
        <taxon>Viridiplantae</taxon>
        <taxon>Streptophyta</taxon>
        <taxon>Embryophyta</taxon>
        <taxon>Tracheophyta</taxon>
        <taxon>Spermatophyta</taxon>
        <taxon>Magnoliopsida</taxon>
        <taxon>Trochodendrales</taxon>
        <taxon>Trochodendraceae</taxon>
        <taxon>Tetracentron</taxon>
    </lineage>
</organism>
<evidence type="ECO:0000313" key="8">
    <source>
        <dbReference type="Proteomes" id="UP000655225"/>
    </source>
</evidence>
<evidence type="ECO:0000256" key="3">
    <source>
        <dbReference type="ARBA" id="ARBA00023010"/>
    </source>
</evidence>
<feature type="region of interest" description="Disordered" evidence="5">
    <location>
        <begin position="186"/>
        <end position="211"/>
    </location>
</feature>
<protein>
    <recommendedName>
        <fullName evidence="6">RanBD1 domain-containing protein</fullName>
    </recommendedName>
</protein>
<dbReference type="SMART" id="SM00160">
    <property type="entry name" value="RanBD"/>
    <property type="match status" value="1"/>
</dbReference>
<keyword evidence="4" id="KW-0539">Nucleus</keyword>
<proteinExistence type="predicted"/>
<dbReference type="Gene3D" id="2.30.29.30">
    <property type="entry name" value="Pleckstrin-homology domain (PH domain)/Phosphotyrosine-binding domain (PTB)"/>
    <property type="match status" value="1"/>
</dbReference>
<dbReference type="PROSITE" id="PS50196">
    <property type="entry name" value="RANBD1"/>
    <property type="match status" value="1"/>
</dbReference>
<dbReference type="EMBL" id="JABCRI010000022">
    <property type="protein sequence ID" value="KAF8379406.1"/>
    <property type="molecule type" value="Genomic_DNA"/>
</dbReference>
<dbReference type="SUPFAM" id="SSF50729">
    <property type="entry name" value="PH domain-like"/>
    <property type="match status" value="1"/>
</dbReference>
<comment type="subcellular location">
    <subcellularLocation>
        <location evidence="1">Nucleus</location>
        <location evidence="1">Nuclear pore complex</location>
    </subcellularLocation>
</comment>
<keyword evidence="2" id="KW-0813">Transport</keyword>
<dbReference type="InterPro" id="IPR000156">
    <property type="entry name" value="Ran_bind_dom"/>
</dbReference>